<keyword evidence="1" id="KW-0472">Membrane</keyword>
<evidence type="ECO:0000313" key="3">
    <source>
        <dbReference type="Proteomes" id="UP000499080"/>
    </source>
</evidence>
<dbReference type="EMBL" id="BGPR01000539">
    <property type="protein sequence ID" value="GBM25509.1"/>
    <property type="molecule type" value="Genomic_DNA"/>
</dbReference>
<accession>A0A4Y2EB32</accession>
<sequence length="115" mass="12747">MRSKRVLASPGNVFYGCVGHISGDRAYLLWDGVCAGAGDSYWVTGHSSRVIVAEARSFSYPDAKAGWGFSLQLLLLCGNMMFLLSGTRRYFLVQRENIVIAEKFGLKVVMNDEVF</sequence>
<dbReference type="AlphaFoldDB" id="A0A4Y2EB32"/>
<proteinExistence type="predicted"/>
<keyword evidence="1" id="KW-1133">Transmembrane helix</keyword>
<evidence type="ECO:0000256" key="1">
    <source>
        <dbReference type="SAM" id="Phobius"/>
    </source>
</evidence>
<evidence type="ECO:0000313" key="2">
    <source>
        <dbReference type="EMBL" id="GBM25509.1"/>
    </source>
</evidence>
<reference evidence="2 3" key="1">
    <citation type="journal article" date="2019" name="Sci. Rep.">
        <title>Orb-weaving spider Araneus ventricosus genome elucidates the spidroin gene catalogue.</title>
        <authorList>
            <person name="Kono N."/>
            <person name="Nakamura H."/>
            <person name="Ohtoshi R."/>
            <person name="Moran D.A.P."/>
            <person name="Shinohara A."/>
            <person name="Yoshida Y."/>
            <person name="Fujiwara M."/>
            <person name="Mori M."/>
            <person name="Tomita M."/>
            <person name="Arakawa K."/>
        </authorList>
    </citation>
    <scope>NUCLEOTIDE SEQUENCE [LARGE SCALE GENOMIC DNA]</scope>
</reference>
<gene>
    <name evidence="2" type="ORF">AVEN_62261_1</name>
</gene>
<feature type="transmembrane region" description="Helical" evidence="1">
    <location>
        <begin position="65"/>
        <end position="85"/>
    </location>
</feature>
<dbReference type="PROSITE" id="PS51257">
    <property type="entry name" value="PROKAR_LIPOPROTEIN"/>
    <property type="match status" value="1"/>
</dbReference>
<protein>
    <submittedName>
        <fullName evidence="2">Uncharacterized protein</fullName>
    </submittedName>
</protein>
<keyword evidence="3" id="KW-1185">Reference proteome</keyword>
<keyword evidence="1" id="KW-0812">Transmembrane</keyword>
<name>A0A4Y2EB32_ARAVE</name>
<organism evidence="2 3">
    <name type="scientific">Araneus ventricosus</name>
    <name type="common">Orbweaver spider</name>
    <name type="synonym">Epeira ventricosa</name>
    <dbReference type="NCBI Taxonomy" id="182803"/>
    <lineage>
        <taxon>Eukaryota</taxon>
        <taxon>Metazoa</taxon>
        <taxon>Ecdysozoa</taxon>
        <taxon>Arthropoda</taxon>
        <taxon>Chelicerata</taxon>
        <taxon>Arachnida</taxon>
        <taxon>Araneae</taxon>
        <taxon>Araneomorphae</taxon>
        <taxon>Entelegynae</taxon>
        <taxon>Araneoidea</taxon>
        <taxon>Araneidae</taxon>
        <taxon>Araneus</taxon>
    </lineage>
</organism>
<comment type="caution">
    <text evidence="2">The sequence shown here is derived from an EMBL/GenBank/DDBJ whole genome shotgun (WGS) entry which is preliminary data.</text>
</comment>
<dbReference type="Proteomes" id="UP000499080">
    <property type="component" value="Unassembled WGS sequence"/>
</dbReference>